<protein>
    <submittedName>
        <fullName evidence="14">DUF689-domain-containing protein</fullName>
    </submittedName>
</protein>
<dbReference type="GO" id="GO:0005758">
    <property type="term" value="C:mitochondrial intermembrane space"/>
    <property type="evidence" value="ECO:0007669"/>
    <property type="project" value="UniProtKB-SubCell"/>
</dbReference>
<sequence>MPPPALDLSPDFHPSTMNATTTTTAPTPTPAPPTPAPPTTTTTKQRTLLLAPPSLAAREDRLSALFATHPRATTDLQMLDRLAAGLVALPRATYDLVLVLTDPDGSRRAEALSLLRDRAVWARLVPAIRAGGRVKSEDGSLSTGGGGVEGREAVLAGLVASGEDGGFVKPEYEEEEVVPLRFGLGKRKMEGGGGVVAVAAPAVAVAVPAPAPVGVGFVDLSDDLDLDAEDDDDVIDEETLLTEEDLLRPIQQPPECAPQPGKKRRACKDCTCGLASRLEAEDKARRAKADDGLNTLKLNSEDLNELDFTVQGKTGSCGSCYLGDAFRCADCPYIGLPAFKPGEEVKIINNTVQL</sequence>
<feature type="short sequence motif" description="Cx2C motif 2" evidence="10">
    <location>
        <begin position="328"/>
        <end position="331"/>
    </location>
</feature>
<keyword evidence="8 10" id="KW-0411">Iron-sulfur</keyword>
<dbReference type="Pfam" id="PF16803">
    <property type="entry name" value="DRE2_N"/>
    <property type="match status" value="1"/>
</dbReference>
<comment type="similarity">
    <text evidence="2 10">Belongs to the anamorsin family.</text>
</comment>
<dbReference type="EMBL" id="MU863626">
    <property type="protein sequence ID" value="KAK4104557.1"/>
    <property type="molecule type" value="Genomic_DNA"/>
</dbReference>
<feature type="region of interest" description="Fe-S binding site A" evidence="10">
    <location>
        <begin position="256"/>
        <end position="272"/>
    </location>
</feature>
<comment type="domain">
    <text evidence="10">The N-terminal domain has structural similarity with S-adenosyl-L-methionine-dependent methyltransferases, but does not bind S-adenosyl-L-methionine. It is required for correct assembly of the 2 Fe-S clusters.</text>
</comment>
<dbReference type="InterPro" id="IPR007785">
    <property type="entry name" value="Anamorsin"/>
</dbReference>
<evidence type="ECO:0000256" key="11">
    <source>
        <dbReference type="SAM" id="MobiDB-lite"/>
    </source>
</evidence>
<feature type="domain" description="Fe-S cluster assembly protein Dre2 N-terminal" evidence="13">
    <location>
        <begin position="45"/>
        <end position="181"/>
    </location>
</feature>
<feature type="binding site" evidence="10">
    <location>
        <position position="328"/>
    </location>
    <ligand>
        <name>[4Fe-4S] cluster</name>
        <dbReference type="ChEBI" id="CHEBI:49883"/>
    </ligand>
</feature>
<feature type="region of interest" description="Disordered" evidence="11">
    <location>
        <begin position="1"/>
        <end position="43"/>
    </location>
</feature>
<evidence type="ECO:0000256" key="2">
    <source>
        <dbReference type="ARBA" id="ARBA00008169"/>
    </source>
</evidence>
<keyword evidence="9 10" id="KW-0496">Mitochondrion</keyword>
<keyword evidence="6 10" id="KW-0479">Metal-binding</keyword>
<evidence type="ECO:0000259" key="12">
    <source>
        <dbReference type="Pfam" id="PF05093"/>
    </source>
</evidence>
<dbReference type="AlphaFoldDB" id="A0AAN6QC69"/>
<evidence type="ECO:0000256" key="10">
    <source>
        <dbReference type="HAMAP-Rule" id="MF_03115"/>
    </source>
</evidence>
<feature type="binding site" evidence="10">
    <location>
        <position position="272"/>
    </location>
    <ligand>
        <name>[2Fe-2S] cluster</name>
        <dbReference type="ChEBI" id="CHEBI:190135"/>
    </ligand>
</feature>
<accession>A0AAN6QC69</accession>
<feature type="binding site" evidence="10">
    <location>
        <position position="270"/>
    </location>
    <ligand>
        <name>[2Fe-2S] cluster</name>
        <dbReference type="ChEBI" id="CHEBI:190135"/>
    </ligand>
</feature>
<dbReference type="GO" id="GO:0046872">
    <property type="term" value="F:metal ion binding"/>
    <property type="evidence" value="ECO:0007669"/>
    <property type="project" value="UniProtKB-KW"/>
</dbReference>
<evidence type="ECO:0000256" key="3">
    <source>
        <dbReference type="ARBA" id="ARBA00022485"/>
    </source>
</evidence>
<feature type="binding site" evidence="10">
    <location>
        <position position="317"/>
    </location>
    <ligand>
        <name>[4Fe-4S] cluster</name>
        <dbReference type="ChEBI" id="CHEBI:49883"/>
    </ligand>
</feature>
<organism evidence="14 15">
    <name type="scientific">Parathielavia hyrcaniae</name>
    <dbReference type="NCBI Taxonomy" id="113614"/>
    <lineage>
        <taxon>Eukaryota</taxon>
        <taxon>Fungi</taxon>
        <taxon>Dikarya</taxon>
        <taxon>Ascomycota</taxon>
        <taxon>Pezizomycotina</taxon>
        <taxon>Sordariomycetes</taxon>
        <taxon>Sordariomycetidae</taxon>
        <taxon>Sordariales</taxon>
        <taxon>Chaetomiaceae</taxon>
        <taxon>Parathielavia</taxon>
    </lineage>
</organism>
<evidence type="ECO:0000256" key="4">
    <source>
        <dbReference type="ARBA" id="ARBA00022490"/>
    </source>
</evidence>
<dbReference type="GO" id="GO:0016226">
    <property type="term" value="P:iron-sulfur cluster assembly"/>
    <property type="evidence" value="ECO:0007669"/>
    <property type="project" value="UniProtKB-UniRule"/>
</dbReference>
<comment type="subcellular location">
    <subcellularLocation>
        <location evidence="10">Cytoplasm</location>
    </subcellularLocation>
    <subcellularLocation>
        <location evidence="10">Mitochondrion intermembrane space</location>
    </subcellularLocation>
</comment>
<feature type="binding site" evidence="10">
    <location>
        <position position="320"/>
    </location>
    <ligand>
        <name>[4Fe-4S] cluster</name>
        <dbReference type="ChEBI" id="CHEBI:49883"/>
    </ligand>
</feature>
<comment type="caution">
    <text evidence="10">Lacks conserved residue(s) required for the propagation of feature annotation.</text>
</comment>
<keyword evidence="3 10" id="KW-0004">4Fe-4S</keyword>
<comment type="domain">
    <text evidence="10">The twin Cx2C motifs are involved in the recognition by the mitochondrial MIA40-ERV1 disulfide relay system. The formation of 2 disulfide bonds in the Cx2C motifs through dithiol/disulfide exchange reactions effectively traps the protein in the mitochondrial intermembrane space.</text>
</comment>
<keyword evidence="5 10" id="KW-0001">2Fe-2S</keyword>
<dbReference type="GO" id="GO:0051539">
    <property type="term" value="F:4 iron, 4 sulfur cluster binding"/>
    <property type="evidence" value="ECO:0007669"/>
    <property type="project" value="UniProtKB-KW"/>
</dbReference>
<dbReference type="HAMAP" id="MF_03115">
    <property type="entry name" value="Anamorsin"/>
    <property type="match status" value="1"/>
</dbReference>
<evidence type="ECO:0000259" key="13">
    <source>
        <dbReference type="Pfam" id="PF16803"/>
    </source>
</evidence>
<name>A0AAN6QC69_9PEZI</name>
<evidence type="ECO:0000313" key="14">
    <source>
        <dbReference type="EMBL" id="KAK4104557.1"/>
    </source>
</evidence>
<evidence type="ECO:0000256" key="7">
    <source>
        <dbReference type="ARBA" id="ARBA00023004"/>
    </source>
</evidence>
<dbReference type="GO" id="GO:0009055">
    <property type="term" value="F:electron transfer activity"/>
    <property type="evidence" value="ECO:0007669"/>
    <property type="project" value="UniProtKB-UniRule"/>
</dbReference>
<reference evidence="14" key="1">
    <citation type="journal article" date="2023" name="Mol. Phylogenet. Evol.">
        <title>Genome-scale phylogeny and comparative genomics of the fungal order Sordariales.</title>
        <authorList>
            <person name="Hensen N."/>
            <person name="Bonometti L."/>
            <person name="Westerberg I."/>
            <person name="Brannstrom I.O."/>
            <person name="Guillou S."/>
            <person name="Cros-Aarteil S."/>
            <person name="Calhoun S."/>
            <person name="Haridas S."/>
            <person name="Kuo A."/>
            <person name="Mondo S."/>
            <person name="Pangilinan J."/>
            <person name="Riley R."/>
            <person name="LaButti K."/>
            <person name="Andreopoulos B."/>
            <person name="Lipzen A."/>
            <person name="Chen C."/>
            <person name="Yan M."/>
            <person name="Daum C."/>
            <person name="Ng V."/>
            <person name="Clum A."/>
            <person name="Steindorff A."/>
            <person name="Ohm R.A."/>
            <person name="Martin F."/>
            <person name="Silar P."/>
            <person name="Natvig D.O."/>
            <person name="Lalanne C."/>
            <person name="Gautier V."/>
            <person name="Ament-Velasquez S.L."/>
            <person name="Kruys A."/>
            <person name="Hutchinson M.I."/>
            <person name="Powell A.J."/>
            <person name="Barry K."/>
            <person name="Miller A.N."/>
            <person name="Grigoriev I.V."/>
            <person name="Debuchy R."/>
            <person name="Gladieux P."/>
            <person name="Hiltunen Thoren M."/>
            <person name="Johannesson H."/>
        </authorList>
    </citation>
    <scope>NUCLEOTIDE SEQUENCE</scope>
    <source>
        <strain evidence="14">CBS 757.83</strain>
    </source>
</reference>
<feature type="binding site" evidence="10">
    <location>
        <position position="267"/>
    </location>
    <ligand>
        <name>[2Fe-2S] cluster</name>
        <dbReference type="ChEBI" id="CHEBI:190135"/>
    </ligand>
</feature>
<feature type="domain" description="Anamorsin C-terminal" evidence="12">
    <location>
        <begin position="251"/>
        <end position="347"/>
    </location>
</feature>
<evidence type="ECO:0000256" key="9">
    <source>
        <dbReference type="ARBA" id="ARBA00023128"/>
    </source>
</evidence>
<proteinExistence type="inferred from homology"/>
<evidence type="ECO:0000256" key="8">
    <source>
        <dbReference type="ARBA" id="ARBA00023014"/>
    </source>
</evidence>
<evidence type="ECO:0000313" key="15">
    <source>
        <dbReference type="Proteomes" id="UP001305647"/>
    </source>
</evidence>
<reference evidence="14" key="2">
    <citation type="submission" date="2023-05" db="EMBL/GenBank/DDBJ databases">
        <authorList>
            <consortium name="Lawrence Berkeley National Laboratory"/>
            <person name="Steindorff A."/>
            <person name="Hensen N."/>
            <person name="Bonometti L."/>
            <person name="Westerberg I."/>
            <person name="Brannstrom I.O."/>
            <person name="Guillou S."/>
            <person name="Cros-Aarteil S."/>
            <person name="Calhoun S."/>
            <person name="Haridas S."/>
            <person name="Kuo A."/>
            <person name="Mondo S."/>
            <person name="Pangilinan J."/>
            <person name="Riley R."/>
            <person name="Labutti K."/>
            <person name="Andreopoulos B."/>
            <person name="Lipzen A."/>
            <person name="Chen C."/>
            <person name="Yanf M."/>
            <person name="Daum C."/>
            <person name="Ng V."/>
            <person name="Clum A."/>
            <person name="Ohm R."/>
            <person name="Martin F."/>
            <person name="Silar P."/>
            <person name="Natvig D."/>
            <person name="Lalanne C."/>
            <person name="Gautier V."/>
            <person name="Ament-Velasquez S.L."/>
            <person name="Kruys A."/>
            <person name="Hutchinson M.I."/>
            <person name="Powell A.J."/>
            <person name="Barry K."/>
            <person name="Miller A.N."/>
            <person name="Grigoriev I.V."/>
            <person name="Debuchy R."/>
            <person name="Gladieux P."/>
            <person name="Thoren M.H."/>
            <person name="Johannesson H."/>
        </authorList>
    </citation>
    <scope>NUCLEOTIDE SEQUENCE</scope>
    <source>
        <strain evidence="14">CBS 757.83</strain>
    </source>
</reference>
<comment type="cofactor">
    <cofactor evidence="1 10">
        <name>[4Fe-4S] cluster</name>
        <dbReference type="ChEBI" id="CHEBI:49883"/>
    </cofactor>
</comment>
<feature type="binding site" evidence="10">
    <location>
        <position position="331"/>
    </location>
    <ligand>
        <name>[4Fe-4S] cluster</name>
        <dbReference type="ChEBI" id="CHEBI:49883"/>
    </ligand>
</feature>
<dbReference type="InterPro" id="IPR046408">
    <property type="entry name" value="CIAPIN1"/>
</dbReference>
<dbReference type="Proteomes" id="UP001305647">
    <property type="component" value="Unassembled WGS sequence"/>
</dbReference>
<evidence type="ECO:0000256" key="6">
    <source>
        <dbReference type="ARBA" id="ARBA00022723"/>
    </source>
</evidence>
<comment type="domain">
    <text evidence="10">The C-terminal domain binds 2 Fe-S clusters but is otherwise mostly in an intrinsically disordered conformation.</text>
</comment>
<feature type="compositionally biased region" description="Pro residues" evidence="11">
    <location>
        <begin position="27"/>
        <end position="38"/>
    </location>
</feature>
<evidence type="ECO:0000256" key="1">
    <source>
        <dbReference type="ARBA" id="ARBA00001966"/>
    </source>
</evidence>
<feature type="short sequence motif" description="Cx2C motif 1" evidence="10">
    <location>
        <begin position="317"/>
        <end position="320"/>
    </location>
</feature>
<dbReference type="GO" id="GO:0051537">
    <property type="term" value="F:2 iron, 2 sulfur cluster binding"/>
    <property type="evidence" value="ECO:0007669"/>
    <property type="project" value="UniProtKB-UniRule"/>
</dbReference>
<dbReference type="PANTHER" id="PTHR13273:SF14">
    <property type="entry name" value="ANAMORSIN"/>
    <property type="match status" value="1"/>
</dbReference>
<keyword evidence="7 10" id="KW-0408">Iron</keyword>
<gene>
    <name evidence="14" type="ORF">N658DRAFT_492654</name>
</gene>
<keyword evidence="4 10" id="KW-0963">Cytoplasm</keyword>
<comment type="caution">
    <text evidence="14">The sequence shown here is derived from an EMBL/GenBank/DDBJ whole genome shotgun (WGS) entry which is preliminary data.</text>
</comment>
<dbReference type="Pfam" id="PF05093">
    <property type="entry name" value="CIAPIN1"/>
    <property type="match status" value="1"/>
</dbReference>
<feature type="region of interest" description="Fe-S binding site B" evidence="10">
    <location>
        <begin position="317"/>
        <end position="331"/>
    </location>
</feature>
<feature type="binding site" evidence="10">
    <location>
        <position position="256"/>
    </location>
    <ligand>
        <name>[2Fe-2S] cluster</name>
        <dbReference type="ChEBI" id="CHEBI:190135"/>
    </ligand>
</feature>
<keyword evidence="15" id="KW-1185">Reference proteome</keyword>
<comment type="cofactor">
    <cofactor evidence="10">
        <name>[2Fe-2S] cluster</name>
        <dbReference type="ChEBI" id="CHEBI:190135"/>
    </cofactor>
</comment>
<dbReference type="InterPro" id="IPR031838">
    <property type="entry name" value="Dre2_N"/>
</dbReference>
<evidence type="ECO:0000256" key="5">
    <source>
        <dbReference type="ARBA" id="ARBA00022714"/>
    </source>
</evidence>
<dbReference type="PANTHER" id="PTHR13273">
    <property type="entry name" value="ANAMORSIN"/>
    <property type="match status" value="1"/>
</dbReference>